<dbReference type="GO" id="GO:0000725">
    <property type="term" value="P:recombinational repair"/>
    <property type="evidence" value="ECO:0007669"/>
    <property type="project" value="TreeGrafter"/>
</dbReference>
<dbReference type="Gene3D" id="3.40.50.300">
    <property type="entry name" value="P-loop containing nucleotide triphosphate hydrolases"/>
    <property type="match status" value="1"/>
</dbReference>
<dbReference type="AlphaFoldDB" id="X0ZI52"/>
<accession>X0ZI52</accession>
<evidence type="ECO:0000313" key="1">
    <source>
        <dbReference type="EMBL" id="GAG47986.1"/>
    </source>
</evidence>
<gene>
    <name evidence="1" type="ORF">S01H1_80476</name>
</gene>
<dbReference type="GO" id="GO:0003677">
    <property type="term" value="F:DNA binding"/>
    <property type="evidence" value="ECO:0007669"/>
    <property type="project" value="InterPro"/>
</dbReference>
<dbReference type="GO" id="GO:0005524">
    <property type="term" value="F:ATP binding"/>
    <property type="evidence" value="ECO:0007669"/>
    <property type="project" value="InterPro"/>
</dbReference>
<dbReference type="InterPro" id="IPR027417">
    <property type="entry name" value="P-loop_NTPase"/>
</dbReference>
<organism evidence="1">
    <name type="scientific">marine sediment metagenome</name>
    <dbReference type="NCBI Taxonomy" id="412755"/>
    <lineage>
        <taxon>unclassified sequences</taxon>
        <taxon>metagenomes</taxon>
        <taxon>ecological metagenomes</taxon>
    </lineage>
</organism>
<dbReference type="InterPro" id="IPR000212">
    <property type="entry name" value="DNA_helicase_UvrD/REP"/>
</dbReference>
<name>X0ZI52_9ZZZZ</name>
<protein>
    <submittedName>
        <fullName evidence="1">Uncharacterized protein</fullName>
    </submittedName>
</protein>
<dbReference type="PANTHER" id="PTHR11070:SF2">
    <property type="entry name" value="ATP-DEPENDENT DNA HELICASE SRS2"/>
    <property type="match status" value="1"/>
</dbReference>
<feature type="non-terminal residue" evidence="1">
    <location>
        <position position="208"/>
    </location>
</feature>
<dbReference type="GO" id="GO:0043138">
    <property type="term" value="F:3'-5' DNA helicase activity"/>
    <property type="evidence" value="ECO:0007669"/>
    <property type="project" value="TreeGrafter"/>
</dbReference>
<proteinExistence type="predicted"/>
<dbReference type="EMBL" id="BARS01054349">
    <property type="protein sequence ID" value="GAG47986.1"/>
    <property type="molecule type" value="Genomic_DNA"/>
</dbReference>
<sequence>MTNNLLEDQFRQGNRYLEAILASDNLRKLIVARPGTGKTYTFGKIFEKLGDSNNLALTFIRKLVIDMETELGDVADVKTFHAYCEMLLHRDFGGFILSPFLTQVVGEDSESLGRGLPQFDLAFQTLDEEAEDIRFYLSRGDYYDAVSFNDSVYRVLNVTRQQPDFVPTYDQIVIDEFQDFNPLEVAFIDELQKRSPTLIVGDDDQAVY</sequence>
<dbReference type="PANTHER" id="PTHR11070">
    <property type="entry name" value="UVRD / RECB / PCRA DNA HELICASE FAMILY MEMBER"/>
    <property type="match status" value="1"/>
</dbReference>
<dbReference type="Pfam" id="PF13245">
    <property type="entry name" value="AAA_19"/>
    <property type="match status" value="1"/>
</dbReference>
<reference evidence="1" key="1">
    <citation type="journal article" date="2014" name="Front. Microbiol.">
        <title>High frequency of phylogenetically diverse reductive dehalogenase-homologous genes in deep subseafloor sedimentary metagenomes.</title>
        <authorList>
            <person name="Kawai M."/>
            <person name="Futagami T."/>
            <person name="Toyoda A."/>
            <person name="Takaki Y."/>
            <person name="Nishi S."/>
            <person name="Hori S."/>
            <person name="Arai W."/>
            <person name="Tsubouchi T."/>
            <person name="Morono Y."/>
            <person name="Uchiyama I."/>
            <person name="Ito T."/>
            <person name="Fujiyama A."/>
            <person name="Inagaki F."/>
            <person name="Takami H."/>
        </authorList>
    </citation>
    <scope>NUCLEOTIDE SEQUENCE</scope>
    <source>
        <strain evidence="1">Expedition CK06-06</strain>
    </source>
</reference>
<dbReference type="SUPFAM" id="SSF52540">
    <property type="entry name" value="P-loop containing nucleoside triphosphate hydrolases"/>
    <property type="match status" value="1"/>
</dbReference>
<comment type="caution">
    <text evidence="1">The sequence shown here is derived from an EMBL/GenBank/DDBJ whole genome shotgun (WGS) entry which is preliminary data.</text>
</comment>